<evidence type="ECO:0000313" key="1">
    <source>
        <dbReference type="EMBL" id="GIY85918.1"/>
    </source>
</evidence>
<comment type="caution">
    <text evidence="1">The sequence shown here is derived from an EMBL/GenBank/DDBJ whole genome shotgun (WGS) entry which is preliminary data.</text>
</comment>
<gene>
    <name evidence="1" type="ORF">CEXT_162971</name>
</gene>
<name>A0AAV4WUB7_CAEEX</name>
<dbReference type="AlphaFoldDB" id="A0AAV4WUB7"/>
<sequence>MKRRRKEGKKKNFKKPSSKINLREHICIAEEFLAYPTLAKKTEQSRGRSLIRNTVLFQLEGSIKEAAVGMLR</sequence>
<proteinExistence type="predicted"/>
<dbReference type="EMBL" id="BPLR01016712">
    <property type="protein sequence ID" value="GIY85918.1"/>
    <property type="molecule type" value="Genomic_DNA"/>
</dbReference>
<protein>
    <submittedName>
        <fullName evidence="1">Uncharacterized protein</fullName>
    </submittedName>
</protein>
<dbReference type="Proteomes" id="UP001054945">
    <property type="component" value="Unassembled WGS sequence"/>
</dbReference>
<reference evidence="1 2" key="1">
    <citation type="submission" date="2021-06" db="EMBL/GenBank/DDBJ databases">
        <title>Caerostris extrusa draft genome.</title>
        <authorList>
            <person name="Kono N."/>
            <person name="Arakawa K."/>
        </authorList>
    </citation>
    <scope>NUCLEOTIDE SEQUENCE [LARGE SCALE GENOMIC DNA]</scope>
</reference>
<evidence type="ECO:0000313" key="2">
    <source>
        <dbReference type="Proteomes" id="UP001054945"/>
    </source>
</evidence>
<keyword evidence="2" id="KW-1185">Reference proteome</keyword>
<accession>A0AAV4WUB7</accession>
<organism evidence="1 2">
    <name type="scientific">Caerostris extrusa</name>
    <name type="common">Bark spider</name>
    <name type="synonym">Caerostris bankana</name>
    <dbReference type="NCBI Taxonomy" id="172846"/>
    <lineage>
        <taxon>Eukaryota</taxon>
        <taxon>Metazoa</taxon>
        <taxon>Ecdysozoa</taxon>
        <taxon>Arthropoda</taxon>
        <taxon>Chelicerata</taxon>
        <taxon>Arachnida</taxon>
        <taxon>Araneae</taxon>
        <taxon>Araneomorphae</taxon>
        <taxon>Entelegynae</taxon>
        <taxon>Araneoidea</taxon>
        <taxon>Araneidae</taxon>
        <taxon>Caerostris</taxon>
    </lineage>
</organism>